<gene>
    <name evidence="2" type="ORF">MCOR_42719</name>
</gene>
<dbReference type="Gene3D" id="1.25.40.10">
    <property type="entry name" value="Tetratricopeptide repeat domain"/>
    <property type="match status" value="1"/>
</dbReference>
<organism evidence="2 3">
    <name type="scientific">Mytilus coruscus</name>
    <name type="common">Sea mussel</name>
    <dbReference type="NCBI Taxonomy" id="42192"/>
    <lineage>
        <taxon>Eukaryota</taxon>
        <taxon>Metazoa</taxon>
        <taxon>Spiralia</taxon>
        <taxon>Lophotrochozoa</taxon>
        <taxon>Mollusca</taxon>
        <taxon>Bivalvia</taxon>
        <taxon>Autobranchia</taxon>
        <taxon>Pteriomorphia</taxon>
        <taxon>Mytilida</taxon>
        <taxon>Mytiloidea</taxon>
        <taxon>Mytilidae</taxon>
        <taxon>Mytilinae</taxon>
        <taxon>Mytilus</taxon>
    </lineage>
</organism>
<dbReference type="EMBL" id="CACVKT020007643">
    <property type="protein sequence ID" value="CAC5409430.1"/>
    <property type="molecule type" value="Genomic_DNA"/>
</dbReference>
<accession>A0A6J8DRG2</accession>
<feature type="region of interest" description="Disordered" evidence="1">
    <location>
        <begin position="293"/>
        <end position="313"/>
    </location>
</feature>
<dbReference type="Pfam" id="PF13181">
    <property type="entry name" value="TPR_8"/>
    <property type="match status" value="1"/>
</dbReference>
<evidence type="ECO:0000313" key="2">
    <source>
        <dbReference type="EMBL" id="CAC5409430.1"/>
    </source>
</evidence>
<reference evidence="2 3" key="1">
    <citation type="submission" date="2020-06" db="EMBL/GenBank/DDBJ databases">
        <authorList>
            <person name="Li R."/>
            <person name="Bekaert M."/>
        </authorList>
    </citation>
    <scope>NUCLEOTIDE SEQUENCE [LARGE SCALE GENOMIC DNA]</scope>
    <source>
        <strain evidence="3">wild</strain>
    </source>
</reference>
<dbReference type="SMART" id="SM00028">
    <property type="entry name" value="TPR"/>
    <property type="match status" value="2"/>
</dbReference>
<dbReference type="Proteomes" id="UP000507470">
    <property type="component" value="Unassembled WGS sequence"/>
</dbReference>
<proteinExistence type="predicted"/>
<dbReference type="SUPFAM" id="SSF48452">
    <property type="entry name" value="TPR-like"/>
    <property type="match status" value="1"/>
</dbReference>
<name>A0A6J8DRG2_MYTCO</name>
<protein>
    <submittedName>
        <fullName evidence="2">Uncharacterized protein</fullName>
    </submittedName>
</protein>
<dbReference type="InterPro" id="IPR019734">
    <property type="entry name" value="TPR_rpt"/>
</dbReference>
<keyword evidence="3" id="KW-1185">Reference proteome</keyword>
<evidence type="ECO:0000313" key="3">
    <source>
        <dbReference type="Proteomes" id="UP000507470"/>
    </source>
</evidence>
<dbReference type="AlphaFoldDB" id="A0A6J8DRG2"/>
<dbReference type="InterPro" id="IPR011990">
    <property type="entry name" value="TPR-like_helical_dom_sf"/>
</dbReference>
<dbReference type="OrthoDB" id="1914839at2759"/>
<sequence length="493" mass="56528">MEKWTWNFRNMDHLHIAVNSTIRHIMQNERSKKWNKVIENYKILLFMVSKKNLPEDYEPPPSYNMLLYEIYYHLGVAYQHLKNPKKSAESFTSAISAVSAPKNGCLAGCVTNSCLMTPLHARRAFSYSQMGEHEKALKDAERCVVLDSRNPDLYCIRALVKSTMDKDSWTYKGNGRRTDLNFMADLDIALKLNTKHTCALVLRSAMKKYELGQTIPVYPTETDQCRNITTFTHPSILEFYDKYLYPLSVPHTIISINLTPDKPSKKKLECKQLQEYNRSPNAHSPNEQEISVQQPPFRCGTPGGTGSDRSSVRRRHDYAKAIQKFMSRPKTASDYFAQLERGMKLKAQKEEIESRRAISAGTCRQQINSKNLSKTSNLSQSVSTIHSPTRMYEQKENLSPSTQPSQSSHNRMLMCSKLQNVFKKPGTATSHKTGTNIATKTSEFVVPTPETYSIPVFQPVNIREAPRMYYKPWKGDKLPVAEIRRKDFTPKFI</sequence>
<evidence type="ECO:0000256" key="1">
    <source>
        <dbReference type="SAM" id="MobiDB-lite"/>
    </source>
</evidence>